<dbReference type="PATRIC" id="fig|47311.3.peg.1918"/>
<dbReference type="InterPro" id="IPR009078">
    <property type="entry name" value="Ferritin-like_SF"/>
</dbReference>
<sequence length="177" mass="20849">MDSLGERRKKSIGSKTASLLVAQISNELYNHSLYMTFANYFALNGLDKLKDYYIGRAEEEIEHHRWIADRLNYADIEFSYPAINAIDIEIDDKVEPFITTVDAEIETTKRIYEIVNAAREEEEWETVYWLQELLVNEQTEEEHISRKYLKIAQQNDADWLTKADIILSEYQKSTEKE</sequence>
<accession>A0A166CZE0</accession>
<dbReference type="STRING" id="47311.MBCUT_17650"/>
<dbReference type="InterPro" id="IPR008331">
    <property type="entry name" value="Ferritin_DPS_dom"/>
</dbReference>
<keyword evidence="3" id="KW-1185">Reference proteome</keyword>
<evidence type="ECO:0000259" key="1">
    <source>
        <dbReference type="PROSITE" id="PS50905"/>
    </source>
</evidence>
<dbReference type="Proteomes" id="UP000077275">
    <property type="component" value="Unassembled WGS sequence"/>
</dbReference>
<dbReference type="OrthoDB" id="77127at2157"/>
<dbReference type="Gene3D" id="1.20.1260.10">
    <property type="match status" value="1"/>
</dbReference>
<dbReference type="InterPro" id="IPR009040">
    <property type="entry name" value="Ferritin-like_diiron"/>
</dbReference>
<keyword evidence="2" id="KW-0560">Oxidoreductase</keyword>
<dbReference type="EC" id="1.16.3.1" evidence="2"/>
<dbReference type="Pfam" id="PF00210">
    <property type="entry name" value="Ferritin"/>
    <property type="match status" value="1"/>
</dbReference>
<name>A0A166CZE0_9EURY</name>
<comment type="caution">
    <text evidence="2">The sequence shown here is derived from an EMBL/GenBank/DDBJ whole genome shotgun (WGS) entry which is preliminary data.</text>
</comment>
<evidence type="ECO:0000313" key="3">
    <source>
        <dbReference type="Proteomes" id="UP000077275"/>
    </source>
</evidence>
<evidence type="ECO:0000313" key="2">
    <source>
        <dbReference type="EMBL" id="KZX15031.1"/>
    </source>
</evidence>
<dbReference type="RefSeq" id="WP_067260304.1">
    <property type="nucleotide sequence ID" value="NZ_LWMW01000135.1"/>
</dbReference>
<dbReference type="SUPFAM" id="SSF47240">
    <property type="entry name" value="Ferritin-like"/>
    <property type="match status" value="1"/>
</dbReference>
<dbReference type="PROSITE" id="PS50905">
    <property type="entry name" value="FERRITIN_LIKE"/>
    <property type="match status" value="1"/>
</dbReference>
<protein>
    <submittedName>
        <fullName evidence="2">Ferritin BfrB</fullName>
        <ecNumber evidence="2">1.16.3.1</ecNumber>
    </submittedName>
</protein>
<organism evidence="2 3">
    <name type="scientific">Methanobrevibacter cuticularis</name>
    <dbReference type="NCBI Taxonomy" id="47311"/>
    <lineage>
        <taxon>Archaea</taxon>
        <taxon>Methanobacteriati</taxon>
        <taxon>Methanobacteriota</taxon>
        <taxon>Methanomada group</taxon>
        <taxon>Methanobacteria</taxon>
        <taxon>Methanobacteriales</taxon>
        <taxon>Methanobacteriaceae</taxon>
        <taxon>Methanobrevibacter</taxon>
    </lineage>
</organism>
<dbReference type="InterPro" id="IPR012347">
    <property type="entry name" value="Ferritin-like"/>
</dbReference>
<feature type="domain" description="Ferritin-like diiron" evidence="1">
    <location>
        <begin position="10"/>
        <end position="156"/>
    </location>
</feature>
<dbReference type="EMBL" id="LWMW01000135">
    <property type="protein sequence ID" value="KZX15031.1"/>
    <property type="molecule type" value="Genomic_DNA"/>
</dbReference>
<dbReference type="AlphaFoldDB" id="A0A166CZE0"/>
<gene>
    <name evidence="2" type="primary">bfrB</name>
    <name evidence="2" type="ORF">MBCUT_17650</name>
</gene>
<dbReference type="GO" id="GO:0004322">
    <property type="term" value="F:ferroxidase activity"/>
    <property type="evidence" value="ECO:0007669"/>
    <property type="project" value="UniProtKB-EC"/>
</dbReference>
<reference evidence="2 3" key="1">
    <citation type="submission" date="2016-04" db="EMBL/GenBank/DDBJ databases">
        <title>Genome sequence of Methanobrevibacter cuticularis DSM 11139.</title>
        <authorList>
            <person name="Poehlein A."/>
            <person name="Seedorf H."/>
            <person name="Daniel R."/>
        </authorList>
    </citation>
    <scope>NUCLEOTIDE SEQUENCE [LARGE SCALE GENOMIC DNA]</scope>
    <source>
        <strain evidence="2 3">DSM 11139</strain>
    </source>
</reference>
<proteinExistence type="predicted"/>
<dbReference type="GO" id="GO:0008199">
    <property type="term" value="F:ferric iron binding"/>
    <property type="evidence" value="ECO:0007669"/>
    <property type="project" value="InterPro"/>
</dbReference>